<reference evidence="3" key="1">
    <citation type="journal article" date="2018" name="DNA Res.">
        <title>Multiple hybrid de novo genome assembly of finger millet, an orphan allotetraploid crop.</title>
        <authorList>
            <person name="Hatakeyama M."/>
            <person name="Aluri S."/>
            <person name="Balachadran M.T."/>
            <person name="Sivarajan S.R."/>
            <person name="Patrignani A."/>
            <person name="Gruter S."/>
            <person name="Poveda L."/>
            <person name="Shimizu-Inatsugi R."/>
            <person name="Baeten J."/>
            <person name="Francoijs K.J."/>
            <person name="Nataraja K.N."/>
            <person name="Reddy Y.A.N."/>
            <person name="Phadnis S."/>
            <person name="Ravikumar R.L."/>
            <person name="Schlapbach R."/>
            <person name="Sreeman S.M."/>
            <person name="Shimizu K.K."/>
        </authorList>
    </citation>
    <scope>NUCLEOTIDE SEQUENCE</scope>
</reference>
<feature type="region of interest" description="Disordered" evidence="1">
    <location>
        <begin position="67"/>
        <end position="92"/>
    </location>
</feature>
<evidence type="ECO:0000313" key="4">
    <source>
        <dbReference type="Proteomes" id="UP001054889"/>
    </source>
</evidence>
<gene>
    <name evidence="3" type="primary">gb15993</name>
    <name evidence="3" type="ORF">PR202_gb15993</name>
</gene>
<dbReference type="Proteomes" id="UP001054889">
    <property type="component" value="Unassembled WGS sequence"/>
</dbReference>
<keyword evidence="2" id="KW-0812">Transmembrane</keyword>
<reference evidence="3" key="2">
    <citation type="submission" date="2021-12" db="EMBL/GenBank/DDBJ databases">
        <title>Resequencing data analysis of finger millet.</title>
        <authorList>
            <person name="Hatakeyama M."/>
            <person name="Aluri S."/>
            <person name="Balachadran M.T."/>
            <person name="Sivarajan S.R."/>
            <person name="Poveda L."/>
            <person name="Shimizu-Inatsugi R."/>
            <person name="Schlapbach R."/>
            <person name="Sreeman S.M."/>
            <person name="Shimizu K.K."/>
        </authorList>
    </citation>
    <scope>NUCLEOTIDE SEQUENCE</scope>
</reference>
<keyword evidence="2" id="KW-1133">Transmembrane helix</keyword>
<sequence length="141" mass="15277">MSSVNAPYHSISFAADGSCGVRDAAGVDVLATGVTSLLLFLLSFPLLLCPLFRTYSLRQRRRFRVAKGGSRSGEWSSSGIWKEQGASPRAADLGQEEVVAALELWSRRSSTGETPSRRVGGEAHPCCIRAYYGVTQLTSRH</sequence>
<feature type="transmembrane region" description="Helical" evidence="2">
    <location>
        <begin position="30"/>
        <end position="52"/>
    </location>
</feature>
<dbReference type="AlphaFoldDB" id="A0AAV5EZG1"/>
<evidence type="ECO:0000313" key="3">
    <source>
        <dbReference type="EMBL" id="GJN27927.1"/>
    </source>
</evidence>
<protein>
    <submittedName>
        <fullName evidence="3">Uncharacterized protein</fullName>
    </submittedName>
</protein>
<comment type="caution">
    <text evidence="3">The sequence shown here is derived from an EMBL/GenBank/DDBJ whole genome shotgun (WGS) entry which is preliminary data.</text>
</comment>
<feature type="compositionally biased region" description="Low complexity" evidence="1">
    <location>
        <begin position="68"/>
        <end position="79"/>
    </location>
</feature>
<keyword evidence="2" id="KW-0472">Membrane</keyword>
<name>A0AAV5EZG1_ELECO</name>
<evidence type="ECO:0000256" key="1">
    <source>
        <dbReference type="SAM" id="MobiDB-lite"/>
    </source>
</evidence>
<keyword evidence="4" id="KW-1185">Reference proteome</keyword>
<accession>A0AAV5EZG1</accession>
<organism evidence="3 4">
    <name type="scientific">Eleusine coracana subsp. coracana</name>
    <dbReference type="NCBI Taxonomy" id="191504"/>
    <lineage>
        <taxon>Eukaryota</taxon>
        <taxon>Viridiplantae</taxon>
        <taxon>Streptophyta</taxon>
        <taxon>Embryophyta</taxon>
        <taxon>Tracheophyta</taxon>
        <taxon>Spermatophyta</taxon>
        <taxon>Magnoliopsida</taxon>
        <taxon>Liliopsida</taxon>
        <taxon>Poales</taxon>
        <taxon>Poaceae</taxon>
        <taxon>PACMAD clade</taxon>
        <taxon>Chloridoideae</taxon>
        <taxon>Cynodonteae</taxon>
        <taxon>Eleusininae</taxon>
        <taxon>Eleusine</taxon>
    </lineage>
</organism>
<evidence type="ECO:0000256" key="2">
    <source>
        <dbReference type="SAM" id="Phobius"/>
    </source>
</evidence>
<dbReference type="EMBL" id="BQKI01000079">
    <property type="protein sequence ID" value="GJN27927.1"/>
    <property type="molecule type" value="Genomic_DNA"/>
</dbReference>
<proteinExistence type="predicted"/>